<sequence length="505" mass="57045">MAHGAIFKDQPRGLLSLPVELLNDIVSEIVGDEYPGTFDYRWVCCQLKNLRLTHKRFSNLDYLNTILFTYIQLKATRKGLTSYQGADLSRVAQFVEIVTFVAPPSWMLLRETIEQTVNDSSSIEPINPKETKVESSYTAYMKIAREAQVLLEESQDFQDVWTQVLKTLREGLQVIRLMSEHCSTSDLPGGLLAHCHILNSHQYVCHCAAAVSGDRLFTTVMSSLAASRVAIPKLDISVFMTGNVKCTEILGWDNIDLSELETLSLMLRVPNSEVNWWIEDSVLKAFPCHTFEKAEKRSSDIVQSLVDKCHDNLSYLDLWGEGAMSWPTQHLTYNLSALEHVTYSVGTVRPALFGDAITKMPSLRRLEIACVEPSKGCSYVEWRHVFDAIRDHQNVAGPEPQGLHLNIHLMRTGAQLQLSYEGVICHDSNIATERHEPGAEETTELDHLADEGFVLEKHLYGETPFVRNYRLRYMMDDWTPGMITEETDPHTESDARGEGGYKAGE</sequence>
<keyword evidence="3" id="KW-1185">Reference proteome</keyword>
<organism evidence="2 3">
    <name type="scientific">Fusarium torulosum</name>
    <dbReference type="NCBI Taxonomy" id="33205"/>
    <lineage>
        <taxon>Eukaryota</taxon>
        <taxon>Fungi</taxon>
        <taxon>Dikarya</taxon>
        <taxon>Ascomycota</taxon>
        <taxon>Pezizomycotina</taxon>
        <taxon>Sordariomycetes</taxon>
        <taxon>Hypocreomycetidae</taxon>
        <taxon>Hypocreales</taxon>
        <taxon>Nectriaceae</taxon>
        <taxon>Fusarium</taxon>
    </lineage>
</organism>
<gene>
    <name evidence="2" type="ORF">FTOL_11044</name>
</gene>
<feature type="compositionally biased region" description="Basic and acidic residues" evidence="1">
    <location>
        <begin position="487"/>
        <end position="505"/>
    </location>
</feature>
<name>A0AAE8MHI5_9HYPO</name>
<dbReference type="AlphaFoldDB" id="A0AAE8MHI5"/>
<evidence type="ECO:0000256" key="1">
    <source>
        <dbReference type="SAM" id="MobiDB-lite"/>
    </source>
</evidence>
<accession>A0AAE8MHI5</accession>
<dbReference type="Proteomes" id="UP001187734">
    <property type="component" value="Unassembled WGS sequence"/>
</dbReference>
<comment type="caution">
    <text evidence="2">The sequence shown here is derived from an EMBL/GenBank/DDBJ whole genome shotgun (WGS) entry which is preliminary data.</text>
</comment>
<feature type="region of interest" description="Disordered" evidence="1">
    <location>
        <begin position="483"/>
        <end position="505"/>
    </location>
</feature>
<proteinExistence type="predicted"/>
<protein>
    <submittedName>
        <fullName evidence="2">Uncharacterized protein</fullName>
    </submittedName>
</protein>
<evidence type="ECO:0000313" key="3">
    <source>
        <dbReference type="Proteomes" id="UP001187734"/>
    </source>
</evidence>
<reference evidence="2" key="1">
    <citation type="submission" date="2018-03" db="EMBL/GenBank/DDBJ databases">
        <authorList>
            <person name="Guldener U."/>
        </authorList>
    </citation>
    <scope>NUCLEOTIDE SEQUENCE</scope>
</reference>
<evidence type="ECO:0000313" key="2">
    <source>
        <dbReference type="EMBL" id="SPJ85263.1"/>
    </source>
</evidence>
<dbReference type="EMBL" id="ONZP01000455">
    <property type="protein sequence ID" value="SPJ85263.1"/>
    <property type="molecule type" value="Genomic_DNA"/>
</dbReference>